<dbReference type="AlphaFoldDB" id="A0A1G6YV97"/>
<feature type="transmembrane region" description="Helical" evidence="1">
    <location>
        <begin position="12"/>
        <end position="34"/>
    </location>
</feature>
<accession>A0A1G6YV97</accession>
<dbReference type="RefSeq" id="WP_176936963.1">
    <property type="nucleotide sequence ID" value="NZ_FMZW01000017.1"/>
</dbReference>
<keyword evidence="1" id="KW-1133">Transmembrane helix</keyword>
<reference evidence="2 3" key="1">
    <citation type="submission" date="2016-10" db="EMBL/GenBank/DDBJ databases">
        <authorList>
            <person name="de Groot N.N."/>
        </authorList>
    </citation>
    <scope>NUCLEOTIDE SEQUENCE [LARGE SCALE GENOMIC DNA]</scope>
    <source>
        <strain evidence="2 3">R5</strain>
    </source>
</reference>
<name>A0A1G6YV97_9BRAD</name>
<dbReference type="PROSITE" id="PS51257">
    <property type="entry name" value="PROKAR_LIPOPROTEIN"/>
    <property type="match status" value="1"/>
</dbReference>
<protein>
    <submittedName>
        <fullName evidence="2">Uncharacterized protein</fullName>
    </submittedName>
</protein>
<evidence type="ECO:0000256" key="1">
    <source>
        <dbReference type="SAM" id="Phobius"/>
    </source>
</evidence>
<sequence>MKRSADIVLTILLALFVLACIPPALILLAAFWLGDIIERKARRRLTRGRP</sequence>
<dbReference type="EMBL" id="FMZW01000017">
    <property type="protein sequence ID" value="SDD94258.1"/>
    <property type="molecule type" value="Genomic_DNA"/>
</dbReference>
<gene>
    <name evidence="2" type="ORF">SAMN05216337_1017107</name>
</gene>
<keyword evidence="1" id="KW-0812">Transmembrane</keyword>
<dbReference type="Proteomes" id="UP000199245">
    <property type="component" value="Unassembled WGS sequence"/>
</dbReference>
<keyword evidence="1" id="KW-0472">Membrane</keyword>
<evidence type="ECO:0000313" key="3">
    <source>
        <dbReference type="Proteomes" id="UP000199245"/>
    </source>
</evidence>
<evidence type="ECO:0000313" key="2">
    <source>
        <dbReference type="EMBL" id="SDD94258.1"/>
    </source>
</evidence>
<proteinExistence type="predicted"/>
<organism evidence="2 3">
    <name type="scientific">Bradyrhizobium brasilense</name>
    <dbReference type="NCBI Taxonomy" id="1419277"/>
    <lineage>
        <taxon>Bacteria</taxon>
        <taxon>Pseudomonadati</taxon>
        <taxon>Pseudomonadota</taxon>
        <taxon>Alphaproteobacteria</taxon>
        <taxon>Hyphomicrobiales</taxon>
        <taxon>Nitrobacteraceae</taxon>
        <taxon>Bradyrhizobium</taxon>
    </lineage>
</organism>